<feature type="chain" id="PRO_5043393855" evidence="3">
    <location>
        <begin position="26"/>
        <end position="417"/>
    </location>
</feature>
<feature type="region of interest" description="Disordered" evidence="1">
    <location>
        <begin position="297"/>
        <end position="338"/>
    </location>
</feature>
<feature type="signal peptide" evidence="3">
    <location>
        <begin position="1"/>
        <end position="25"/>
    </location>
</feature>
<name>A0AAV2T3B9_CALDB</name>
<evidence type="ECO:0000256" key="1">
    <source>
        <dbReference type="SAM" id="MobiDB-lite"/>
    </source>
</evidence>
<proteinExistence type="predicted"/>
<dbReference type="EMBL" id="CAXLJL010000079">
    <property type="protein sequence ID" value="CAL5131185.1"/>
    <property type="molecule type" value="Genomic_DNA"/>
</dbReference>
<organism evidence="4 5">
    <name type="scientific">Calicophoron daubneyi</name>
    <name type="common">Rumen fluke</name>
    <name type="synonym">Paramphistomum daubneyi</name>
    <dbReference type="NCBI Taxonomy" id="300641"/>
    <lineage>
        <taxon>Eukaryota</taxon>
        <taxon>Metazoa</taxon>
        <taxon>Spiralia</taxon>
        <taxon>Lophotrochozoa</taxon>
        <taxon>Platyhelminthes</taxon>
        <taxon>Trematoda</taxon>
        <taxon>Digenea</taxon>
        <taxon>Plagiorchiida</taxon>
        <taxon>Pronocephalata</taxon>
        <taxon>Paramphistomoidea</taxon>
        <taxon>Paramphistomidae</taxon>
        <taxon>Calicophoron</taxon>
    </lineage>
</organism>
<feature type="compositionally biased region" description="Polar residues" evidence="1">
    <location>
        <begin position="297"/>
        <end position="321"/>
    </location>
</feature>
<feature type="region of interest" description="Disordered" evidence="1">
    <location>
        <begin position="376"/>
        <end position="408"/>
    </location>
</feature>
<dbReference type="AlphaFoldDB" id="A0AAV2T3B9"/>
<dbReference type="Proteomes" id="UP001497525">
    <property type="component" value="Unassembled WGS sequence"/>
</dbReference>
<evidence type="ECO:0000313" key="5">
    <source>
        <dbReference type="Proteomes" id="UP001497525"/>
    </source>
</evidence>
<accession>A0AAV2T3B9</accession>
<gene>
    <name evidence="4" type="ORF">CDAUBV1_LOCUS3356</name>
</gene>
<protein>
    <submittedName>
        <fullName evidence="4">Uncharacterized protein</fullName>
    </submittedName>
</protein>
<feature type="compositionally biased region" description="Basic residues" evidence="1">
    <location>
        <begin position="376"/>
        <end position="390"/>
    </location>
</feature>
<keyword evidence="2" id="KW-0812">Transmembrane</keyword>
<reference evidence="4" key="1">
    <citation type="submission" date="2024-06" db="EMBL/GenBank/DDBJ databases">
        <authorList>
            <person name="Liu X."/>
            <person name="Lenzi L."/>
            <person name="Haldenby T S."/>
            <person name="Uol C."/>
        </authorList>
    </citation>
    <scope>NUCLEOTIDE SEQUENCE</scope>
</reference>
<sequence length="417" mass="46678">MNRWSLNLSIRCACILYSVLLSSSGQPNGKCECTLNKLNDTDPTNFVICSRETTQDSTMPTIPCEQIDDLIRIGPMPNTLSIKIANGSEEIIDSGTVRLAPWAFANLFQENSVHQLQLNLKLTGYESDALAMGGLENVWELLARTSHIRWSGCSFANMPSMRRVLLSCHSIHTDFLTFGASVEVIHFVECEGRQIQFYCTRCLQQPGVNVIRIRPGPPLRQYMVKFSHLSPPGLTGDNTTEEKHLPVGKCIPDICSDDMLCRNDIPLQLARSNVGRPVISQTTENITTAFASLAETATTTSPQNLTSTSRDLRMNQFQSTRNDSDRKRSGKPKMPSSLVPLTRSQRMWISASILTVIVVFLITSCIFIALAQKRKRKRQMKMRGRRRPRISGRPPKTIHNGSPCLDEDTRLELPDLA</sequence>
<evidence type="ECO:0000256" key="3">
    <source>
        <dbReference type="SAM" id="SignalP"/>
    </source>
</evidence>
<comment type="caution">
    <text evidence="4">The sequence shown here is derived from an EMBL/GenBank/DDBJ whole genome shotgun (WGS) entry which is preliminary data.</text>
</comment>
<keyword evidence="3" id="KW-0732">Signal</keyword>
<keyword evidence="2" id="KW-1133">Transmembrane helix</keyword>
<evidence type="ECO:0000313" key="4">
    <source>
        <dbReference type="EMBL" id="CAL5131185.1"/>
    </source>
</evidence>
<feature type="transmembrane region" description="Helical" evidence="2">
    <location>
        <begin position="347"/>
        <end position="371"/>
    </location>
</feature>
<evidence type="ECO:0000256" key="2">
    <source>
        <dbReference type="SAM" id="Phobius"/>
    </source>
</evidence>
<keyword evidence="2" id="KW-0472">Membrane</keyword>